<keyword evidence="1" id="KW-1133">Transmembrane helix</keyword>
<feature type="transmembrane region" description="Helical" evidence="1">
    <location>
        <begin position="441"/>
        <end position="459"/>
    </location>
</feature>
<feature type="transmembrane region" description="Helical" evidence="1">
    <location>
        <begin position="355"/>
        <end position="372"/>
    </location>
</feature>
<gene>
    <name evidence="2" type="ORF">MLE19_15835</name>
</gene>
<feature type="transmembrane region" description="Helical" evidence="1">
    <location>
        <begin position="80"/>
        <end position="99"/>
    </location>
</feature>
<feature type="transmembrane region" description="Helical" evidence="1">
    <location>
        <begin position="276"/>
        <end position="292"/>
    </location>
</feature>
<organism evidence="2 3">
    <name type="scientific">Vreelandella neptunia</name>
    <dbReference type="NCBI Taxonomy" id="115551"/>
    <lineage>
        <taxon>Bacteria</taxon>
        <taxon>Pseudomonadati</taxon>
        <taxon>Pseudomonadota</taxon>
        <taxon>Gammaproteobacteria</taxon>
        <taxon>Oceanospirillales</taxon>
        <taxon>Halomonadaceae</taxon>
        <taxon>Vreelandella</taxon>
    </lineage>
</organism>
<feature type="transmembrane region" description="Helical" evidence="1">
    <location>
        <begin position="249"/>
        <end position="270"/>
    </location>
</feature>
<proteinExistence type="predicted"/>
<evidence type="ECO:0000313" key="2">
    <source>
        <dbReference type="EMBL" id="MCH4812806.1"/>
    </source>
</evidence>
<keyword evidence="1" id="KW-0812">Transmembrane</keyword>
<feature type="transmembrane region" description="Helical" evidence="1">
    <location>
        <begin position="123"/>
        <end position="145"/>
    </location>
</feature>
<evidence type="ECO:0000313" key="3">
    <source>
        <dbReference type="Proteomes" id="UP001320609"/>
    </source>
</evidence>
<evidence type="ECO:0000256" key="1">
    <source>
        <dbReference type="SAM" id="Phobius"/>
    </source>
</evidence>
<feature type="transmembrane region" description="Helical" evidence="1">
    <location>
        <begin position="12"/>
        <end position="39"/>
    </location>
</feature>
<keyword evidence="3" id="KW-1185">Reference proteome</keyword>
<feature type="transmembrane region" description="Helical" evidence="1">
    <location>
        <begin position="408"/>
        <end position="429"/>
    </location>
</feature>
<accession>A0ABS9S9M0</accession>
<feature type="transmembrane region" description="Helical" evidence="1">
    <location>
        <begin position="51"/>
        <end position="68"/>
    </location>
</feature>
<feature type="transmembrane region" description="Helical" evidence="1">
    <location>
        <begin position="324"/>
        <end position="343"/>
    </location>
</feature>
<protein>
    <submittedName>
        <fullName evidence="2">Uncharacterized protein</fullName>
    </submittedName>
</protein>
<dbReference type="Proteomes" id="UP001320609">
    <property type="component" value="Unassembled WGS sequence"/>
</dbReference>
<name>A0ABS9S9M0_9GAMM</name>
<sequence>MNSARLRVSLLLLVTLATLFHLVVGSLFLQAVGIVALVLYLSTLAGQLTRMAKGLLLVAGVLTLLALWRSPSPVQLLFDASGRFAFFATFVVALSMLRLPAYRSRLVRRCGQSMLLQPPSRRYPILSSGSALFGIILNIGVLNLFAAMIEKSNTLGAAQGRAWVREARQRRMMLALLRGFSLAPLISPMGIGVAVVLSSLPQVTWLELAPYILGAAALIFLAGWAVDFFTGPHPPANKAQRVTPSLRPLGQFSVLLMGIVALVFSLAWLLELRLPIAALLGAPMAALIWLAWQRRRLGHGGLPAAVSAVHRQLPWLLSPSANEIVVLGAAGYLGHLCVGLVYTQQLAPLLTVLNQWGAFNAVLAMLMVVGLAQVGVNPIVTVTLLVGLLPQLAIEGLTLPLIGSSLMVGWALALMSSPMTASMLILSRFTGVPATRIGYRWNGRFLVTSIPLLAAWFVWSPF</sequence>
<dbReference type="RefSeq" id="WP_240719102.1">
    <property type="nucleotide sequence ID" value="NZ_JAKVTW010000013.1"/>
</dbReference>
<comment type="caution">
    <text evidence="2">The sequence shown here is derived from an EMBL/GenBank/DDBJ whole genome shotgun (WGS) entry which is preliminary data.</text>
</comment>
<feature type="transmembrane region" description="Helical" evidence="1">
    <location>
        <begin position="175"/>
        <end position="196"/>
    </location>
</feature>
<dbReference type="EMBL" id="JAKVTW010000013">
    <property type="protein sequence ID" value="MCH4812806.1"/>
    <property type="molecule type" value="Genomic_DNA"/>
</dbReference>
<keyword evidence="1" id="KW-0472">Membrane</keyword>
<reference evidence="2 3" key="1">
    <citation type="submission" date="2022-03" db="EMBL/GenBank/DDBJ databases">
        <title>Genomic signatures underlying metal tolerance in selected Arctic bacterial isolates.</title>
        <authorList>
            <person name="Thomas F.A."/>
            <person name="Venkatachalam S."/>
            <person name="Krishnan K.P."/>
        </authorList>
    </citation>
    <scope>NUCLEOTIDE SEQUENCE [LARGE SCALE GENOMIC DNA]</scope>
    <source>
        <strain evidence="2 3">HM116</strain>
    </source>
</reference>
<feature type="transmembrane region" description="Helical" evidence="1">
    <location>
        <begin position="208"/>
        <end position="229"/>
    </location>
</feature>